<sequence length="234" mass="26377">MFPSFSFNYVKVRPRPIGLPDIGHHQVDTSGTTGAVREEPVPYRLPRTQPSSVPQEGQGAAAGDQDGSENLLKLWSDCDVDYNSLRNFILQSSKVYSKKMPKTSYDSRHVYSHPAYSKYTLGNQDRFVHLAKYDEPQMVINSVQQLQLQRSKTEDFGFPQIDPSPSPALRSLTASPTKSIKWTLGAKKHFNFDRQGKGHYQGPFSRTFPVTCSAPTNWLRMKLGQHPNRTSTVS</sequence>
<evidence type="ECO:0000313" key="2">
    <source>
        <dbReference type="Proteomes" id="UP000085678"/>
    </source>
</evidence>
<feature type="region of interest" description="Disordered" evidence="1">
    <location>
        <begin position="44"/>
        <end position="66"/>
    </location>
</feature>
<gene>
    <name evidence="3" type="primary">LOC106170747</name>
</gene>
<dbReference type="RefSeq" id="XP_023931034.1">
    <property type="nucleotide sequence ID" value="XM_024075266.1"/>
</dbReference>
<evidence type="ECO:0000256" key="1">
    <source>
        <dbReference type="SAM" id="MobiDB-lite"/>
    </source>
</evidence>
<dbReference type="AlphaFoldDB" id="A0A2R2MLF8"/>
<reference evidence="3" key="1">
    <citation type="submission" date="2025-08" db="UniProtKB">
        <authorList>
            <consortium name="RefSeq"/>
        </authorList>
    </citation>
    <scope>IDENTIFICATION</scope>
    <source>
        <tissue evidence="3">Gonads</tissue>
    </source>
</reference>
<protein>
    <submittedName>
        <fullName evidence="3">Uncharacterized protein LOC106170747 isoform X1</fullName>
    </submittedName>
</protein>
<dbReference type="Proteomes" id="UP000085678">
    <property type="component" value="Unplaced"/>
</dbReference>
<organism evidence="2 3">
    <name type="scientific">Lingula anatina</name>
    <name type="common">Brachiopod</name>
    <name type="synonym">Lingula unguis</name>
    <dbReference type="NCBI Taxonomy" id="7574"/>
    <lineage>
        <taxon>Eukaryota</taxon>
        <taxon>Metazoa</taxon>
        <taxon>Spiralia</taxon>
        <taxon>Lophotrochozoa</taxon>
        <taxon>Brachiopoda</taxon>
        <taxon>Linguliformea</taxon>
        <taxon>Lingulata</taxon>
        <taxon>Lingulida</taxon>
        <taxon>Linguloidea</taxon>
        <taxon>Lingulidae</taxon>
        <taxon>Lingula</taxon>
    </lineage>
</organism>
<dbReference type="OrthoDB" id="6147043at2759"/>
<accession>A0A2R2MLF8</accession>
<proteinExistence type="predicted"/>
<evidence type="ECO:0000313" key="3">
    <source>
        <dbReference type="RefSeq" id="XP_023931034.1"/>
    </source>
</evidence>
<name>A0A2R2MLF8_LINAN</name>
<dbReference type="GeneID" id="106170747"/>
<keyword evidence="2" id="KW-1185">Reference proteome</keyword>
<dbReference type="InParanoid" id="A0A2R2MLF8"/>